<proteinExistence type="predicted"/>
<evidence type="ECO:0000313" key="2">
    <source>
        <dbReference type="Proteomes" id="UP001200034"/>
    </source>
</evidence>
<name>A0AAD4JT02_9MUSC</name>
<protein>
    <submittedName>
        <fullName evidence="1">Uncharacterized protein</fullName>
    </submittedName>
</protein>
<sequence length="151" mass="17386">KLEPSGTTEKCDIKERLNLHVKRRLKQEISEALHNDSGLIATINKRCRVNPMPAKDIQKLRKPYQKRVDRIKTETNNKGKKVPSAVPSADLELFDEPIEHEAESIESKNLNRDRFKNADMLNIVLSTKKRALMNNPEVQLFWSKIMSAPNN</sequence>
<evidence type="ECO:0000313" key="1">
    <source>
        <dbReference type="EMBL" id="KAH8355190.1"/>
    </source>
</evidence>
<dbReference type="Proteomes" id="UP001200034">
    <property type="component" value="Unassembled WGS sequence"/>
</dbReference>
<dbReference type="EMBL" id="JAJJHW010003889">
    <property type="protein sequence ID" value="KAH8355190.1"/>
    <property type="molecule type" value="Genomic_DNA"/>
</dbReference>
<accession>A0AAD4JT02</accession>
<organism evidence="1 2">
    <name type="scientific">Drosophila rubida</name>
    <dbReference type="NCBI Taxonomy" id="30044"/>
    <lineage>
        <taxon>Eukaryota</taxon>
        <taxon>Metazoa</taxon>
        <taxon>Ecdysozoa</taxon>
        <taxon>Arthropoda</taxon>
        <taxon>Hexapoda</taxon>
        <taxon>Insecta</taxon>
        <taxon>Pterygota</taxon>
        <taxon>Neoptera</taxon>
        <taxon>Endopterygota</taxon>
        <taxon>Diptera</taxon>
        <taxon>Brachycera</taxon>
        <taxon>Muscomorpha</taxon>
        <taxon>Ephydroidea</taxon>
        <taxon>Drosophilidae</taxon>
        <taxon>Drosophila</taxon>
    </lineage>
</organism>
<gene>
    <name evidence="1" type="ORF">KR093_007873</name>
</gene>
<comment type="caution">
    <text evidence="1">The sequence shown here is derived from an EMBL/GenBank/DDBJ whole genome shotgun (WGS) entry which is preliminary data.</text>
</comment>
<dbReference type="AlphaFoldDB" id="A0AAD4JT02"/>
<reference evidence="1" key="1">
    <citation type="journal article" date="2021" name="Mol. Ecol. Resour.">
        <title>Phylogenomic analyses of the genus Drosophila reveals genomic signals of climate adaptation.</title>
        <authorList>
            <person name="Li F."/>
            <person name="Rane R.V."/>
            <person name="Luria V."/>
            <person name="Xiong Z."/>
            <person name="Chen J."/>
            <person name="Li Z."/>
            <person name="Catullo R.A."/>
            <person name="Griffin P.C."/>
            <person name="Schiffer M."/>
            <person name="Pearce S."/>
            <person name="Lee S.F."/>
            <person name="McElroy K."/>
            <person name="Stocker A."/>
            <person name="Shirriffs J."/>
            <person name="Cockerell F."/>
            <person name="Coppin C."/>
            <person name="Sgro C.M."/>
            <person name="Karger A."/>
            <person name="Cain J.W."/>
            <person name="Weber J.A."/>
            <person name="Santpere G."/>
            <person name="Kirschner M.W."/>
            <person name="Hoffmann A.A."/>
            <person name="Oakeshott J.G."/>
            <person name="Zhang G."/>
        </authorList>
    </citation>
    <scope>NUCLEOTIDE SEQUENCE</scope>
    <source>
        <strain evidence="1">BGI-SZ-2011g</strain>
    </source>
</reference>
<keyword evidence="2" id="KW-1185">Reference proteome</keyword>
<feature type="non-terminal residue" evidence="1">
    <location>
        <position position="1"/>
    </location>
</feature>